<dbReference type="PANTHER" id="PTHR11067">
    <property type="entry name" value="INOSINE TRIPHOSPHATE PYROPHOSPHATASE/HAM1 PROTEIN"/>
    <property type="match status" value="1"/>
</dbReference>
<dbReference type="GO" id="GO:0009146">
    <property type="term" value="P:purine nucleoside triphosphate catabolic process"/>
    <property type="evidence" value="ECO:0007669"/>
    <property type="project" value="UniProtKB-UniRule"/>
</dbReference>
<dbReference type="RefSeq" id="WP_185119075.1">
    <property type="nucleotide sequence ID" value="NZ_JACJVQ010000005.1"/>
</dbReference>
<dbReference type="HAMAP" id="MF_01405">
    <property type="entry name" value="Non_canon_purine_NTPase"/>
    <property type="match status" value="1"/>
</dbReference>
<feature type="active site" description="Proton acceptor" evidence="10">
    <location>
        <position position="74"/>
    </location>
</feature>
<keyword evidence="4 10" id="KW-0547">Nucleotide-binding</keyword>
<keyword evidence="5 10" id="KW-0378">Hydrolase</keyword>
<feature type="binding site" evidence="10">
    <location>
        <position position="74"/>
    </location>
    <ligand>
        <name>Mg(2+)</name>
        <dbReference type="ChEBI" id="CHEBI:18420"/>
    </ligand>
</feature>
<comment type="catalytic activity">
    <reaction evidence="9 10">
        <text>XTP + H2O = XMP + diphosphate + H(+)</text>
        <dbReference type="Rhea" id="RHEA:28610"/>
        <dbReference type="ChEBI" id="CHEBI:15377"/>
        <dbReference type="ChEBI" id="CHEBI:15378"/>
        <dbReference type="ChEBI" id="CHEBI:33019"/>
        <dbReference type="ChEBI" id="CHEBI:57464"/>
        <dbReference type="ChEBI" id="CHEBI:61314"/>
        <dbReference type="EC" id="3.6.1.66"/>
    </reaction>
</comment>
<comment type="function">
    <text evidence="10">Pyrophosphatase that catalyzes the hydrolysis of nucleoside triphosphates to their monophosphate derivatives, with a high preference for the non-canonical purine nucleotides XTP (xanthosine triphosphate), dITP (deoxyinosine triphosphate) and ITP. Seems to function as a house-cleaning enzyme that removes non-canonical purine nucleotides from the nucleotide pool, thus preventing their incorporation into DNA/RNA and avoiding chromosomal lesions.</text>
</comment>
<evidence type="ECO:0000313" key="13">
    <source>
        <dbReference type="Proteomes" id="UP000535838"/>
    </source>
</evidence>
<dbReference type="NCBIfam" id="TIGR00042">
    <property type="entry name" value="RdgB/HAM1 family non-canonical purine NTP pyrophosphatase"/>
    <property type="match status" value="1"/>
</dbReference>
<dbReference type="InterPro" id="IPR020922">
    <property type="entry name" value="dITP/XTP_pyrophosphatase"/>
</dbReference>
<feature type="binding site" evidence="10">
    <location>
        <position position="194"/>
    </location>
    <ligand>
        <name>substrate</name>
    </ligand>
</feature>
<comment type="subunit">
    <text evidence="2 10">Homodimer.</text>
</comment>
<evidence type="ECO:0000256" key="10">
    <source>
        <dbReference type="HAMAP-Rule" id="MF_01405"/>
    </source>
</evidence>
<dbReference type="GO" id="GO:0017111">
    <property type="term" value="F:ribonucleoside triphosphate phosphatase activity"/>
    <property type="evidence" value="ECO:0007669"/>
    <property type="project" value="InterPro"/>
</dbReference>
<gene>
    <name evidence="12" type="primary">rdgB</name>
    <name evidence="12" type="ORF">H7B67_07060</name>
</gene>
<keyword evidence="7 10" id="KW-0546">Nucleotide metabolism</keyword>
<dbReference type="GO" id="GO:0035870">
    <property type="term" value="F:dITP diphosphatase activity"/>
    <property type="evidence" value="ECO:0007669"/>
    <property type="project" value="UniProtKB-UniRule"/>
</dbReference>
<keyword evidence="6 10" id="KW-0460">Magnesium</keyword>
<dbReference type="InterPro" id="IPR002637">
    <property type="entry name" value="RdgB/HAM1"/>
</dbReference>
<evidence type="ECO:0000256" key="6">
    <source>
        <dbReference type="ARBA" id="ARBA00022842"/>
    </source>
</evidence>
<dbReference type="GO" id="GO:0009117">
    <property type="term" value="P:nucleotide metabolic process"/>
    <property type="evidence" value="ECO:0007669"/>
    <property type="project" value="UniProtKB-KW"/>
</dbReference>
<dbReference type="InterPro" id="IPR029001">
    <property type="entry name" value="ITPase-like_fam"/>
</dbReference>
<dbReference type="Gene3D" id="3.90.950.10">
    <property type="match status" value="1"/>
</dbReference>
<evidence type="ECO:0000256" key="2">
    <source>
        <dbReference type="ARBA" id="ARBA00011738"/>
    </source>
</evidence>
<dbReference type="CDD" id="cd00515">
    <property type="entry name" value="HAM1"/>
    <property type="match status" value="1"/>
</dbReference>
<keyword evidence="13" id="KW-1185">Reference proteome</keyword>
<evidence type="ECO:0000256" key="9">
    <source>
        <dbReference type="ARBA" id="ARBA00052017"/>
    </source>
</evidence>
<dbReference type="AlphaFoldDB" id="A0A841SPH9"/>
<accession>A0A841SPH9</accession>
<feature type="binding site" evidence="10">
    <location>
        <begin position="12"/>
        <end position="17"/>
    </location>
    <ligand>
        <name>substrate</name>
    </ligand>
</feature>
<dbReference type="GO" id="GO:0036222">
    <property type="term" value="F:XTP diphosphatase activity"/>
    <property type="evidence" value="ECO:0007669"/>
    <property type="project" value="UniProtKB-UniRule"/>
</dbReference>
<comment type="similarity">
    <text evidence="1 10 11">Belongs to the HAM1 NTPase family.</text>
</comment>
<evidence type="ECO:0000256" key="4">
    <source>
        <dbReference type="ARBA" id="ARBA00022741"/>
    </source>
</evidence>
<dbReference type="SUPFAM" id="SSF52972">
    <property type="entry name" value="ITPase-like"/>
    <property type="match status" value="1"/>
</dbReference>
<feature type="binding site" evidence="10">
    <location>
        <position position="45"/>
    </location>
    <ligand>
        <name>Mg(2+)</name>
        <dbReference type="ChEBI" id="CHEBI:18420"/>
    </ligand>
</feature>
<evidence type="ECO:0000256" key="3">
    <source>
        <dbReference type="ARBA" id="ARBA00022723"/>
    </source>
</evidence>
<comment type="catalytic activity">
    <reaction evidence="8 10">
        <text>dITP + H2O = dIMP + diphosphate + H(+)</text>
        <dbReference type="Rhea" id="RHEA:28342"/>
        <dbReference type="ChEBI" id="CHEBI:15377"/>
        <dbReference type="ChEBI" id="CHEBI:15378"/>
        <dbReference type="ChEBI" id="CHEBI:33019"/>
        <dbReference type="ChEBI" id="CHEBI:61194"/>
        <dbReference type="ChEBI" id="CHEBI:61382"/>
        <dbReference type="EC" id="3.6.1.66"/>
    </reaction>
</comment>
<evidence type="ECO:0000256" key="1">
    <source>
        <dbReference type="ARBA" id="ARBA00008023"/>
    </source>
</evidence>
<organism evidence="12 13">
    <name type="scientific">Cohnella thailandensis</name>
    <dbReference type="NCBI Taxonomy" id="557557"/>
    <lineage>
        <taxon>Bacteria</taxon>
        <taxon>Bacillati</taxon>
        <taxon>Bacillota</taxon>
        <taxon>Bacilli</taxon>
        <taxon>Bacillales</taxon>
        <taxon>Paenibacillaceae</taxon>
        <taxon>Cohnella</taxon>
    </lineage>
</organism>
<evidence type="ECO:0000256" key="7">
    <source>
        <dbReference type="ARBA" id="ARBA00023080"/>
    </source>
</evidence>
<evidence type="ECO:0000256" key="8">
    <source>
        <dbReference type="ARBA" id="ARBA00051875"/>
    </source>
</evidence>
<comment type="catalytic activity">
    <reaction evidence="10">
        <text>ITP + H2O = IMP + diphosphate + H(+)</text>
        <dbReference type="Rhea" id="RHEA:29399"/>
        <dbReference type="ChEBI" id="CHEBI:15377"/>
        <dbReference type="ChEBI" id="CHEBI:15378"/>
        <dbReference type="ChEBI" id="CHEBI:33019"/>
        <dbReference type="ChEBI" id="CHEBI:58053"/>
        <dbReference type="ChEBI" id="CHEBI:61402"/>
        <dbReference type="EC" id="3.6.1.66"/>
    </reaction>
</comment>
<dbReference type="GO" id="GO:0000166">
    <property type="term" value="F:nucleotide binding"/>
    <property type="evidence" value="ECO:0007669"/>
    <property type="project" value="UniProtKB-KW"/>
</dbReference>
<evidence type="ECO:0000256" key="11">
    <source>
        <dbReference type="RuleBase" id="RU003781"/>
    </source>
</evidence>
<proteinExistence type="inferred from homology"/>
<dbReference type="FunFam" id="3.90.950.10:FF:000001">
    <property type="entry name" value="dITP/XTP pyrophosphatase"/>
    <property type="match status" value="1"/>
</dbReference>
<dbReference type="GO" id="GO:0005829">
    <property type="term" value="C:cytosol"/>
    <property type="evidence" value="ECO:0007669"/>
    <property type="project" value="TreeGrafter"/>
</dbReference>
<feature type="binding site" evidence="10">
    <location>
        <begin position="171"/>
        <end position="174"/>
    </location>
    <ligand>
        <name>substrate</name>
    </ligand>
</feature>
<evidence type="ECO:0000256" key="5">
    <source>
        <dbReference type="ARBA" id="ARBA00022801"/>
    </source>
</evidence>
<evidence type="ECO:0000313" key="12">
    <source>
        <dbReference type="EMBL" id="MBB6633864.1"/>
    </source>
</evidence>
<dbReference type="Proteomes" id="UP000535838">
    <property type="component" value="Unassembled WGS sequence"/>
</dbReference>
<dbReference type="GO" id="GO:0046872">
    <property type="term" value="F:metal ion binding"/>
    <property type="evidence" value="ECO:0007669"/>
    <property type="project" value="UniProtKB-KW"/>
</dbReference>
<comment type="caution">
    <text evidence="12">The sequence shown here is derived from an EMBL/GenBank/DDBJ whole genome shotgun (WGS) entry which is preliminary data.</text>
</comment>
<feature type="binding site" evidence="10">
    <location>
        <position position="75"/>
    </location>
    <ligand>
        <name>substrate</name>
    </ligand>
</feature>
<dbReference type="GO" id="GO:0036220">
    <property type="term" value="F:ITP diphosphatase activity"/>
    <property type="evidence" value="ECO:0007669"/>
    <property type="project" value="UniProtKB-UniRule"/>
</dbReference>
<reference evidence="12 13" key="1">
    <citation type="submission" date="2020-08" db="EMBL/GenBank/DDBJ databases">
        <title>Cohnella phylogeny.</title>
        <authorList>
            <person name="Dunlap C."/>
        </authorList>
    </citation>
    <scope>NUCLEOTIDE SEQUENCE [LARGE SCALE GENOMIC DNA]</scope>
    <source>
        <strain evidence="12 13">DSM 25241</strain>
    </source>
</reference>
<dbReference type="PANTHER" id="PTHR11067:SF9">
    <property type="entry name" value="INOSINE TRIPHOSPHATE PYROPHOSPHATASE"/>
    <property type="match status" value="1"/>
</dbReference>
<feature type="binding site" evidence="10">
    <location>
        <begin position="199"/>
        <end position="200"/>
    </location>
    <ligand>
        <name>substrate</name>
    </ligand>
</feature>
<dbReference type="EMBL" id="JACJVQ010000005">
    <property type="protein sequence ID" value="MBB6633864.1"/>
    <property type="molecule type" value="Genomic_DNA"/>
</dbReference>
<protein>
    <recommendedName>
        <fullName evidence="10">dITP/XTP pyrophosphatase</fullName>
        <ecNumber evidence="10">3.6.1.66</ecNumber>
    </recommendedName>
    <alternativeName>
        <fullName evidence="10">Non-canonical purine NTP pyrophosphatase</fullName>
    </alternativeName>
    <alternativeName>
        <fullName evidence="10">Non-standard purine NTP pyrophosphatase</fullName>
    </alternativeName>
    <alternativeName>
        <fullName evidence="10">Nucleoside-triphosphate diphosphatase</fullName>
    </alternativeName>
    <alternativeName>
        <fullName evidence="10">Nucleoside-triphosphate pyrophosphatase</fullName>
        <shortName evidence="10">NTPase</shortName>
    </alternativeName>
</protein>
<keyword evidence="3 10" id="KW-0479">Metal-binding</keyword>
<dbReference type="Pfam" id="PF01725">
    <property type="entry name" value="Ham1p_like"/>
    <property type="match status" value="1"/>
</dbReference>
<comment type="cofactor">
    <cofactor evidence="10">
        <name>Mg(2+)</name>
        <dbReference type="ChEBI" id="CHEBI:18420"/>
    </cofactor>
    <text evidence="10">Binds 1 Mg(2+) ion per subunit.</text>
</comment>
<sequence length="212" mass="22214">MIGQGDTLLIATRNAGKTKEFAEAFGALGITVMDLREVDSIPEIEETGVTFAENALIKAKTVADLTGLPVLADDSGLCVDALGGDPGVYSARYAGAGAKDADNNAKLLSELAALPELPVVEAEGPQGKKLLSSARFVASLVLYEPSTGEKTTAEGAVEGYIMDSASGEGGFGYDPLFYVPEFGLSMAEMSVARKNEISHRGKALRLLLEKLR</sequence>
<dbReference type="EC" id="3.6.1.66" evidence="10"/>
<name>A0A841SPH9_9BACL</name>